<evidence type="ECO:0000313" key="2">
    <source>
        <dbReference type="Proteomes" id="UP001066276"/>
    </source>
</evidence>
<comment type="caution">
    <text evidence="1">The sequence shown here is derived from an EMBL/GenBank/DDBJ whole genome shotgun (WGS) entry which is preliminary data.</text>
</comment>
<dbReference type="EMBL" id="JANPWB010000014">
    <property type="protein sequence ID" value="KAJ1097292.1"/>
    <property type="molecule type" value="Genomic_DNA"/>
</dbReference>
<dbReference type="Proteomes" id="UP001066276">
    <property type="component" value="Chromosome 10"/>
</dbReference>
<name>A0AAV7M433_PLEWA</name>
<proteinExistence type="predicted"/>
<reference evidence="1" key="1">
    <citation type="journal article" date="2022" name="bioRxiv">
        <title>Sequencing and chromosome-scale assembly of the giantPleurodeles waltlgenome.</title>
        <authorList>
            <person name="Brown T."/>
            <person name="Elewa A."/>
            <person name="Iarovenko S."/>
            <person name="Subramanian E."/>
            <person name="Araus A.J."/>
            <person name="Petzold A."/>
            <person name="Susuki M."/>
            <person name="Suzuki K.-i.T."/>
            <person name="Hayashi T."/>
            <person name="Toyoda A."/>
            <person name="Oliveira C."/>
            <person name="Osipova E."/>
            <person name="Leigh N.D."/>
            <person name="Simon A."/>
            <person name="Yun M.H."/>
        </authorList>
    </citation>
    <scope>NUCLEOTIDE SEQUENCE</scope>
    <source>
        <strain evidence="1">20211129_DDA</strain>
        <tissue evidence="1">Liver</tissue>
    </source>
</reference>
<gene>
    <name evidence="1" type="ORF">NDU88_002417</name>
</gene>
<accession>A0AAV7M433</accession>
<evidence type="ECO:0000313" key="1">
    <source>
        <dbReference type="EMBL" id="KAJ1097292.1"/>
    </source>
</evidence>
<dbReference type="AlphaFoldDB" id="A0AAV7M433"/>
<protein>
    <submittedName>
        <fullName evidence="1">Uncharacterized protein</fullName>
    </submittedName>
</protein>
<sequence>MAGGVPCVYTAQRQQTACKKECLMRQLRKYQAKHRLPEKQRKAQISSSKLWTYPSHLFCPGKTKNA</sequence>
<organism evidence="1 2">
    <name type="scientific">Pleurodeles waltl</name>
    <name type="common">Iberian ribbed newt</name>
    <dbReference type="NCBI Taxonomy" id="8319"/>
    <lineage>
        <taxon>Eukaryota</taxon>
        <taxon>Metazoa</taxon>
        <taxon>Chordata</taxon>
        <taxon>Craniata</taxon>
        <taxon>Vertebrata</taxon>
        <taxon>Euteleostomi</taxon>
        <taxon>Amphibia</taxon>
        <taxon>Batrachia</taxon>
        <taxon>Caudata</taxon>
        <taxon>Salamandroidea</taxon>
        <taxon>Salamandridae</taxon>
        <taxon>Pleurodelinae</taxon>
        <taxon>Pleurodeles</taxon>
    </lineage>
</organism>
<keyword evidence="2" id="KW-1185">Reference proteome</keyword>